<dbReference type="HAMAP" id="MF_02040">
    <property type="entry name" value="Mrp_NBP35"/>
    <property type="match status" value="1"/>
</dbReference>
<dbReference type="PANTHER" id="PTHR42961">
    <property type="entry name" value="IRON-SULFUR PROTEIN NUBPL"/>
    <property type="match status" value="1"/>
</dbReference>
<feature type="region of interest" description="Disordered" evidence="10">
    <location>
        <begin position="83"/>
        <end position="126"/>
    </location>
</feature>
<dbReference type="OrthoDB" id="9809679at2"/>
<evidence type="ECO:0000256" key="2">
    <source>
        <dbReference type="ARBA" id="ARBA00008205"/>
    </source>
</evidence>
<comment type="similarity">
    <text evidence="1">In the N-terminal section; belongs to the MIP18 family.</text>
</comment>
<evidence type="ECO:0000256" key="8">
    <source>
        <dbReference type="ARBA" id="ARBA00024036"/>
    </source>
</evidence>
<dbReference type="InterPro" id="IPR019591">
    <property type="entry name" value="Mrp/NBP35_ATP-bd"/>
</dbReference>
<keyword evidence="5 9" id="KW-0067">ATP-binding</keyword>
<dbReference type="Gene3D" id="3.40.50.300">
    <property type="entry name" value="P-loop containing nucleotide triphosphate hydrolases"/>
    <property type="match status" value="1"/>
</dbReference>
<feature type="binding site" evidence="9">
    <location>
        <begin position="137"/>
        <end position="144"/>
    </location>
    <ligand>
        <name>ATP</name>
        <dbReference type="ChEBI" id="CHEBI:30616"/>
    </ligand>
</feature>
<keyword evidence="9" id="KW-0378">Hydrolase</keyword>
<dbReference type="FunFam" id="3.40.50.300:FF:000418">
    <property type="entry name" value="Iron-sulfur cluster carrier protein"/>
    <property type="match status" value="1"/>
</dbReference>
<dbReference type="InterPro" id="IPR044304">
    <property type="entry name" value="NUBPL-like"/>
</dbReference>
<evidence type="ECO:0000256" key="4">
    <source>
        <dbReference type="ARBA" id="ARBA00022741"/>
    </source>
</evidence>
<dbReference type="InterPro" id="IPR002744">
    <property type="entry name" value="MIP18-like"/>
</dbReference>
<keyword evidence="7 9" id="KW-0411">Iron-sulfur</keyword>
<evidence type="ECO:0000256" key="10">
    <source>
        <dbReference type="SAM" id="MobiDB-lite"/>
    </source>
</evidence>
<accession>A0A1H3W8M7</accession>
<dbReference type="Pfam" id="PF01883">
    <property type="entry name" value="FeS_assembly_P"/>
    <property type="match status" value="1"/>
</dbReference>
<dbReference type="GO" id="GO:0005524">
    <property type="term" value="F:ATP binding"/>
    <property type="evidence" value="ECO:0007669"/>
    <property type="project" value="UniProtKB-UniRule"/>
</dbReference>
<comment type="similarity">
    <text evidence="2">In the C-terminal section; belongs to the Mrp/NBP35 ATP-binding proteins family.</text>
</comment>
<dbReference type="InterPro" id="IPR000808">
    <property type="entry name" value="Mrp-like_CS"/>
</dbReference>
<name>A0A1H3W8M7_9RHOB</name>
<evidence type="ECO:0000313" key="13">
    <source>
        <dbReference type="Proteomes" id="UP000198703"/>
    </source>
</evidence>
<comment type="similarity">
    <text evidence="8 9">Belongs to the Mrp/NBP35 ATP-binding proteins family.</text>
</comment>
<evidence type="ECO:0000256" key="1">
    <source>
        <dbReference type="ARBA" id="ARBA00007352"/>
    </source>
</evidence>
<organism evidence="12 13">
    <name type="scientific">Rubrimonas cliftonensis</name>
    <dbReference type="NCBI Taxonomy" id="89524"/>
    <lineage>
        <taxon>Bacteria</taxon>
        <taxon>Pseudomonadati</taxon>
        <taxon>Pseudomonadota</taxon>
        <taxon>Alphaproteobacteria</taxon>
        <taxon>Rhodobacterales</taxon>
        <taxon>Paracoccaceae</taxon>
        <taxon>Rubrimonas</taxon>
    </lineage>
</organism>
<dbReference type="InterPro" id="IPR027417">
    <property type="entry name" value="P-loop_NTPase"/>
</dbReference>
<dbReference type="CDD" id="cd02037">
    <property type="entry name" value="Mrp_NBP35"/>
    <property type="match status" value="1"/>
</dbReference>
<dbReference type="EMBL" id="FNQM01000001">
    <property type="protein sequence ID" value="SDZ82638.1"/>
    <property type="molecule type" value="Genomic_DNA"/>
</dbReference>
<dbReference type="GO" id="GO:0051539">
    <property type="term" value="F:4 iron, 4 sulfur cluster binding"/>
    <property type="evidence" value="ECO:0007669"/>
    <property type="project" value="TreeGrafter"/>
</dbReference>
<dbReference type="GO" id="GO:0046872">
    <property type="term" value="F:metal ion binding"/>
    <property type="evidence" value="ECO:0007669"/>
    <property type="project" value="UniProtKB-KW"/>
</dbReference>
<comment type="subunit">
    <text evidence="9">Homodimer.</text>
</comment>
<dbReference type="InterPro" id="IPR034904">
    <property type="entry name" value="FSCA_dom_sf"/>
</dbReference>
<dbReference type="Proteomes" id="UP000198703">
    <property type="component" value="Unassembled WGS sequence"/>
</dbReference>
<evidence type="ECO:0000256" key="5">
    <source>
        <dbReference type="ARBA" id="ARBA00022840"/>
    </source>
</evidence>
<dbReference type="RefSeq" id="WP_093248082.1">
    <property type="nucleotide sequence ID" value="NZ_FNQM01000001.1"/>
</dbReference>
<keyword evidence="4 9" id="KW-0547">Nucleotide-binding</keyword>
<evidence type="ECO:0000256" key="6">
    <source>
        <dbReference type="ARBA" id="ARBA00023004"/>
    </source>
</evidence>
<keyword evidence="13" id="KW-1185">Reference proteome</keyword>
<sequence length="379" mass="39202">MSTTREAVLSALDAVPVRMADTGGEITAAKLVQGLSVSQGAVAFAIEVDPRQAAAMEPVRAAAEAAVRALPGVSRVSAVLTAHSDAPARRSSQPQPSQPVPPSLRAGPGDKPLRAPSPAPSGGRIPGVRHIVAVASGKGGVGKSTVAANLALALKSQGARVGVLDADVYGPSQPRMLGVTGRPESDAEKMILPLHGHGLTVMSMGFMIEEGQSVVWRGPMLISALTQMLHQVRWGTLDYLVVDLPPGTGDVQLTLSQKAAVSGAVVVSTPQDIALLDARKALDMFRKTGTPVLGLIENMSTYICPNCAHEAHIFGHGGARDEAARLGLPFLGELPLDLDTRMLSDSGAPIVASRPGSDQARRFLEIAARLVEAPQLAGG</sequence>
<feature type="domain" description="MIP18 family-like" evidence="11">
    <location>
        <begin position="5"/>
        <end position="77"/>
    </location>
</feature>
<gene>
    <name evidence="12" type="ORF">SAMN05444370_101543</name>
</gene>
<dbReference type="STRING" id="89524.SAMN05444370_101543"/>
<dbReference type="GO" id="GO:0016226">
    <property type="term" value="P:iron-sulfur cluster assembly"/>
    <property type="evidence" value="ECO:0007669"/>
    <property type="project" value="InterPro"/>
</dbReference>
<evidence type="ECO:0000313" key="12">
    <source>
        <dbReference type="EMBL" id="SDZ82638.1"/>
    </source>
</evidence>
<dbReference type="PROSITE" id="PS01215">
    <property type="entry name" value="MRP"/>
    <property type="match status" value="1"/>
</dbReference>
<comment type="function">
    <text evidence="9">Binds and transfers iron-sulfur (Fe-S) clusters to target apoproteins. Can hydrolyze ATP.</text>
</comment>
<evidence type="ECO:0000256" key="3">
    <source>
        <dbReference type="ARBA" id="ARBA00022723"/>
    </source>
</evidence>
<dbReference type="PANTHER" id="PTHR42961:SF2">
    <property type="entry name" value="IRON-SULFUR PROTEIN NUBPL"/>
    <property type="match status" value="1"/>
</dbReference>
<dbReference type="InterPro" id="IPR033756">
    <property type="entry name" value="YlxH/NBP35"/>
</dbReference>
<keyword evidence="3 9" id="KW-0479">Metal-binding</keyword>
<evidence type="ECO:0000256" key="9">
    <source>
        <dbReference type="HAMAP-Rule" id="MF_02040"/>
    </source>
</evidence>
<evidence type="ECO:0000259" key="11">
    <source>
        <dbReference type="Pfam" id="PF01883"/>
    </source>
</evidence>
<dbReference type="SUPFAM" id="SSF52540">
    <property type="entry name" value="P-loop containing nucleoside triphosphate hydrolases"/>
    <property type="match status" value="1"/>
</dbReference>
<dbReference type="SUPFAM" id="SSF117916">
    <property type="entry name" value="Fe-S cluster assembly (FSCA) domain-like"/>
    <property type="match status" value="1"/>
</dbReference>
<dbReference type="Pfam" id="PF10609">
    <property type="entry name" value="ParA"/>
    <property type="match status" value="1"/>
</dbReference>
<reference evidence="12 13" key="1">
    <citation type="submission" date="2016-10" db="EMBL/GenBank/DDBJ databases">
        <authorList>
            <person name="de Groot N.N."/>
        </authorList>
    </citation>
    <scope>NUCLEOTIDE SEQUENCE [LARGE SCALE GENOMIC DNA]</scope>
    <source>
        <strain evidence="12 13">DSM 15345</strain>
    </source>
</reference>
<dbReference type="GO" id="GO:0140663">
    <property type="term" value="F:ATP-dependent FeS chaperone activity"/>
    <property type="evidence" value="ECO:0007669"/>
    <property type="project" value="InterPro"/>
</dbReference>
<protein>
    <recommendedName>
        <fullName evidence="9">Iron-sulfur cluster carrier protein</fullName>
    </recommendedName>
</protein>
<proteinExistence type="inferred from homology"/>
<dbReference type="AlphaFoldDB" id="A0A1H3W8M7"/>
<dbReference type="GO" id="GO:0016887">
    <property type="term" value="F:ATP hydrolysis activity"/>
    <property type="evidence" value="ECO:0007669"/>
    <property type="project" value="UniProtKB-UniRule"/>
</dbReference>
<evidence type="ECO:0000256" key="7">
    <source>
        <dbReference type="ARBA" id="ARBA00023014"/>
    </source>
</evidence>
<keyword evidence="6 9" id="KW-0408">Iron</keyword>